<proteinExistence type="predicted"/>
<organism evidence="2">
    <name type="scientific">Eremomyces bilateralis CBS 781.70</name>
    <dbReference type="NCBI Taxonomy" id="1392243"/>
    <lineage>
        <taxon>Eukaryota</taxon>
        <taxon>Fungi</taxon>
        <taxon>Dikarya</taxon>
        <taxon>Ascomycota</taxon>
        <taxon>Pezizomycotina</taxon>
        <taxon>Dothideomycetes</taxon>
        <taxon>Dothideomycetes incertae sedis</taxon>
        <taxon>Eremomycetales</taxon>
        <taxon>Eremomycetaceae</taxon>
        <taxon>Eremomyces</taxon>
    </lineage>
</organism>
<evidence type="ECO:0000313" key="2">
    <source>
        <dbReference type="EMBL" id="KAF1813109.1"/>
    </source>
</evidence>
<sequence>MRSSSIISLLASGLSLVSALPSDFRITHATRSAPPPRGAVRIRSITYGGNGCPQGSLDWQLSDDQGIIPLIFDDFVAYTGGDAPTTERRKFCQLNIALDIPAGYSFSIWQTGYLGYVALDPGTTGTLSTLYYFSGEQNQNEHKTVFRGPLNKDYTAFNTEPMGIYSPCGGEVLLNVRSSVAVSGSGNALMTNDKQSNNFRQFLYLDWRNC</sequence>
<evidence type="ECO:0000313" key="3">
    <source>
        <dbReference type="Proteomes" id="UP000504638"/>
    </source>
</evidence>
<dbReference type="AlphaFoldDB" id="A0A6G1G5J9"/>
<evidence type="ECO:0008006" key="5">
    <source>
        <dbReference type="Google" id="ProtNLM"/>
    </source>
</evidence>
<dbReference type="PANTHER" id="PTHR38847">
    <property type="match status" value="1"/>
</dbReference>
<dbReference type="GeneID" id="54417607"/>
<accession>A0A6G1G5J9</accession>
<dbReference type="Proteomes" id="UP000504638">
    <property type="component" value="Unplaced"/>
</dbReference>
<name>A0A6G1G5J9_9PEZI</name>
<feature type="signal peptide" evidence="1">
    <location>
        <begin position="1"/>
        <end position="19"/>
    </location>
</feature>
<dbReference type="EMBL" id="ML975155">
    <property type="protein sequence ID" value="KAF1813109.1"/>
    <property type="molecule type" value="Genomic_DNA"/>
</dbReference>
<feature type="chain" id="PRO_5044631837" description="Secreted protein" evidence="1">
    <location>
        <begin position="20"/>
        <end position="210"/>
    </location>
</feature>
<dbReference type="RefSeq" id="XP_033534740.1">
    <property type="nucleotide sequence ID" value="XM_033677037.1"/>
</dbReference>
<gene>
    <name evidence="2 4" type="ORF">P152DRAFT_414782</name>
</gene>
<dbReference type="OrthoDB" id="152248at2759"/>
<dbReference type="PANTHER" id="PTHR38847:SF1">
    <property type="entry name" value="PSEUDOURIDINE SYNTHASE RSUA_RLUA-LIKE DOMAIN-CONTAINING PROTEIN"/>
    <property type="match status" value="1"/>
</dbReference>
<reference evidence="2 4" key="1">
    <citation type="submission" date="2020-01" db="EMBL/GenBank/DDBJ databases">
        <authorList>
            <consortium name="DOE Joint Genome Institute"/>
            <person name="Haridas S."/>
            <person name="Albert R."/>
            <person name="Binder M."/>
            <person name="Bloem J."/>
            <person name="Labutti K."/>
            <person name="Salamov A."/>
            <person name="Andreopoulos B."/>
            <person name="Baker S.E."/>
            <person name="Barry K."/>
            <person name="Bills G."/>
            <person name="Bluhm B.H."/>
            <person name="Cannon C."/>
            <person name="Castanera R."/>
            <person name="Culley D.E."/>
            <person name="Daum C."/>
            <person name="Ezra D."/>
            <person name="Gonzalez J.B."/>
            <person name="Henrissat B."/>
            <person name="Kuo A."/>
            <person name="Liang C."/>
            <person name="Lipzen A."/>
            <person name="Lutzoni F."/>
            <person name="Magnuson J."/>
            <person name="Mondo S."/>
            <person name="Nolan M."/>
            <person name="Ohm R."/>
            <person name="Pangilinan J."/>
            <person name="Park H.-J."/>
            <person name="Ramirez L."/>
            <person name="Alfaro M."/>
            <person name="Sun H."/>
            <person name="Tritt A."/>
            <person name="Yoshinaga Y."/>
            <person name="Zwiers L.-H."/>
            <person name="Turgeon B.G."/>
            <person name="Goodwin S.B."/>
            <person name="Spatafora J.W."/>
            <person name="Crous P.W."/>
            <person name="Grigoriev I.V."/>
        </authorList>
    </citation>
    <scope>NUCLEOTIDE SEQUENCE</scope>
    <source>
        <strain evidence="2 4">CBS 781.70</strain>
    </source>
</reference>
<reference evidence="4" key="2">
    <citation type="submission" date="2020-04" db="EMBL/GenBank/DDBJ databases">
        <authorList>
            <consortium name="NCBI Genome Project"/>
        </authorList>
    </citation>
    <scope>NUCLEOTIDE SEQUENCE</scope>
    <source>
        <strain evidence="4">CBS 781.70</strain>
    </source>
</reference>
<reference evidence="4" key="3">
    <citation type="submission" date="2025-04" db="UniProtKB">
        <authorList>
            <consortium name="RefSeq"/>
        </authorList>
    </citation>
    <scope>IDENTIFICATION</scope>
    <source>
        <strain evidence="4">CBS 781.70</strain>
    </source>
</reference>
<keyword evidence="3" id="KW-1185">Reference proteome</keyword>
<evidence type="ECO:0000256" key="1">
    <source>
        <dbReference type="SAM" id="SignalP"/>
    </source>
</evidence>
<dbReference type="InterPro" id="IPR025649">
    <property type="entry name" value="DUF4360"/>
</dbReference>
<keyword evidence="1" id="KW-0732">Signal</keyword>
<protein>
    <recommendedName>
        <fullName evidence="5">Secreted protein</fullName>
    </recommendedName>
</protein>
<evidence type="ECO:0000313" key="4">
    <source>
        <dbReference type="RefSeq" id="XP_033534740.1"/>
    </source>
</evidence>
<dbReference type="Pfam" id="PF14273">
    <property type="entry name" value="DUF4360"/>
    <property type="match status" value="1"/>
</dbReference>